<dbReference type="GO" id="GO:1901981">
    <property type="term" value="F:phosphatidylinositol phosphate binding"/>
    <property type="evidence" value="ECO:0007669"/>
    <property type="project" value="TreeGrafter"/>
</dbReference>
<dbReference type="OrthoDB" id="5975050at2759"/>
<dbReference type="GO" id="GO:0015031">
    <property type="term" value="P:protein transport"/>
    <property type="evidence" value="ECO:0007669"/>
    <property type="project" value="UniProtKB-KW"/>
</dbReference>
<evidence type="ECO:0000256" key="7">
    <source>
        <dbReference type="SAM" id="MobiDB-lite"/>
    </source>
</evidence>
<dbReference type="PANTHER" id="PTHR20939:SF11">
    <property type="entry name" value="LD12265P"/>
    <property type="match status" value="1"/>
</dbReference>
<evidence type="ECO:0000313" key="10">
    <source>
        <dbReference type="Proteomes" id="UP000597762"/>
    </source>
</evidence>
<protein>
    <submittedName>
        <fullName evidence="9">SNX21</fullName>
    </submittedName>
</protein>
<dbReference type="SMART" id="SM00312">
    <property type="entry name" value="PX"/>
    <property type="match status" value="1"/>
</dbReference>
<accession>A0A812D2H8</accession>
<dbReference type="InterPro" id="IPR001683">
    <property type="entry name" value="PX_dom"/>
</dbReference>
<dbReference type="Gene3D" id="3.30.1520.10">
    <property type="entry name" value="Phox-like domain"/>
    <property type="match status" value="1"/>
</dbReference>
<gene>
    <name evidence="9" type="ORF">SPHA_46301</name>
</gene>
<feature type="region of interest" description="Disordered" evidence="7">
    <location>
        <begin position="87"/>
        <end position="124"/>
    </location>
</feature>
<evidence type="ECO:0000313" key="9">
    <source>
        <dbReference type="EMBL" id="CAE1287032.1"/>
    </source>
</evidence>
<dbReference type="EMBL" id="CAHIKZ030002445">
    <property type="protein sequence ID" value="CAE1287032.1"/>
    <property type="molecule type" value="Genomic_DNA"/>
</dbReference>
<keyword evidence="10" id="KW-1185">Reference proteome</keyword>
<dbReference type="GO" id="GO:0031901">
    <property type="term" value="C:early endosome membrane"/>
    <property type="evidence" value="ECO:0007669"/>
    <property type="project" value="UniProtKB-SubCell"/>
</dbReference>
<dbReference type="InterPro" id="IPR011990">
    <property type="entry name" value="TPR-like_helical_dom_sf"/>
</dbReference>
<dbReference type="PROSITE" id="PS50195">
    <property type="entry name" value="PX"/>
    <property type="match status" value="1"/>
</dbReference>
<evidence type="ECO:0000256" key="6">
    <source>
        <dbReference type="ARBA" id="ARBA00023136"/>
    </source>
</evidence>
<sequence length="377" mass="42978">MASLLRKKVANRHISSLAAGHADHGGLLSSSSPPQSPHLIHHHHQLGFTTGDMDSRDCSEATLSDQEELASLADEVDDDSFATLGTLSFSEDEDGRNSSNNTTYPIQKESSRSPEPVPFDGQYNGTERVSFEVTSADKIKDGRSAFVMYTVLISKNSGIDKMPTMIEKRYSDFDRLNNRLRKKFPYKMEDISFPKKLLTGNFTSETIARRSRAFEQYLTHLYSISDVRYSEDFANFFYLKELKVAYNLMFECKYSEAIPILEKCLPVQEKVHSDMYPDILLTLCAIAASYHQLERPYMAQRYAETALGCIHNTNREMDEAILVALLQLSIRVCWTLGKDKRDLESRLQALRQQGVIVENARPLMDVVKSRIRKKYQK</sequence>
<keyword evidence="4" id="KW-0653">Protein transport</keyword>
<evidence type="ECO:0000256" key="1">
    <source>
        <dbReference type="ARBA" id="ARBA00004469"/>
    </source>
</evidence>
<dbReference type="AlphaFoldDB" id="A0A812D2H8"/>
<reference evidence="9" key="1">
    <citation type="submission" date="2021-01" db="EMBL/GenBank/DDBJ databases">
        <authorList>
            <person name="Li R."/>
            <person name="Bekaert M."/>
        </authorList>
    </citation>
    <scope>NUCLEOTIDE SEQUENCE</scope>
    <source>
        <strain evidence="9">Farmed</strain>
    </source>
</reference>
<keyword evidence="2" id="KW-0813">Transport</keyword>
<feature type="domain" description="PX" evidence="8">
    <location>
        <begin position="127"/>
        <end position="244"/>
    </location>
</feature>
<comment type="subcellular location">
    <subcellularLocation>
        <location evidence="1">Early endosome membrane</location>
        <topology evidence="1">Peripheral membrane protein</topology>
        <orientation evidence="1">Cytoplasmic side</orientation>
    </subcellularLocation>
</comment>
<dbReference type="SUPFAM" id="SSF64268">
    <property type="entry name" value="PX domain"/>
    <property type="match status" value="1"/>
</dbReference>
<evidence type="ECO:0000256" key="4">
    <source>
        <dbReference type="ARBA" id="ARBA00022927"/>
    </source>
</evidence>
<evidence type="ECO:0000256" key="5">
    <source>
        <dbReference type="ARBA" id="ARBA00023121"/>
    </source>
</evidence>
<dbReference type="InterPro" id="IPR036871">
    <property type="entry name" value="PX_dom_sf"/>
</dbReference>
<dbReference type="PANTHER" id="PTHR20939">
    <property type="entry name" value="SORTING NEXIN 20, 21"/>
    <property type="match status" value="1"/>
</dbReference>
<dbReference type="Proteomes" id="UP000597762">
    <property type="component" value="Unassembled WGS sequence"/>
</dbReference>
<evidence type="ECO:0000256" key="3">
    <source>
        <dbReference type="ARBA" id="ARBA00022753"/>
    </source>
</evidence>
<comment type="caution">
    <text evidence="9">The sequence shown here is derived from an EMBL/GenBank/DDBJ whole genome shotgun (WGS) entry which is preliminary data.</text>
</comment>
<dbReference type="InterPro" id="IPR039937">
    <property type="entry name" value="SNX20/SNX21"/>
</dbReference>
<evidence type="ECO:0000259" key="8">
    <source>
        <dbReference type="PROSITE" id="PS50195"/>
    </source>
</evidence>
<dbReference type="Gene3D" id="1.25.40.10">
    <property type="entry name" value="Tetratricopeptide repeat domain"/>
    <property type="match status" value="1"/>
</dbReference>
<keyword evidence="5" id="KW-0446">Lipid-binding</keyword>
<dbReference type="Pfam" id="PF00787">
    <property type="entry name" value="PX"/>
    <property type="match status" value="1"/>
</dbReference>
<keyword evidence="3" id="KW-0967">Endosome</keyword>
<proteinExistence type="predicted"/>
<keyword evidence="6" id="KW-0472">Membrane</keyword>
<name>A0A812D2H8_ACAPH</name>
<organism evidence="9 10">
    <name type="scientific">Acanthosepion pharaonis</name>
    <name type="common">Pharaoh cuttlefish</name>
    <name type="synonym">Sepia pharaonis</name>
    <dbReference type="NCBI Taxonomy" id="158019"/>
    <lineage>
        <taxon>Eukaryota</taxon>
        <taxon>Metazoa</taxon>
        <taxon>Spiralia</taxon>
        <taxon>Lophotrochozoa</taxon>
        <taxon>Mollusca</taxon>
        <taxon>Cephalopoda</taxon>
        <taxon>Coleoidea</taxon>
        <taxon>Decapodiformes</taxon>
        <taxon>Sepiida</taxon>
        <taxon>Sepiina</taxon>
        <taxon>Sepiidae</taxon>
        <taxon>Acanthosepion</taxon>
    </lineage>
</organism>
<evidence type="ECO:0000256" key="2">
    <source>
        <dbReference type="ARBA" id="ARBA00022448"/>
    </source>
</evidence>